<sequence length="424" mass="46616">MRLSVAAAAVLATSELTQPSIFDSTRVKFRIDKGIWNGPRHGDSILMNKHRPFFQQALQYNQPSSAIGASSKGNQLRNIEKAKECIPSSKQQQQEQEHHHNQDGEEQEEEADVGILSMCESYQYCIEHPHSSLGGICVDDKMLMARSKTRQLEDEDGKIFLYVVNEYVCAEGSPYTCTSCEVDMEAGDATVDCVLPVNCTDMASSCDEPLIVCVSFTLQGSARSNQMSSYGVCATINTTRDDEMYQFEYCLAYPDMVSCSLEIDGIECTSCTEESYDCRNTRLGRIGYELDTVDLEEEATLYFLYRALPCPERCNFCSSGDEETSVTSSNGTPKSCLGEKLALMVGNATSDFCEKMQLLVEEPCDCQDEEMPATPDRPVDTPSPTPVQTSSNQVGSEAKFYGLCSSCVAAVATALVGAFFSAIH</sequence>
<dbReference type="Proteomes" id="UP000693970">
    <property type="component" value="Unassembled WGS sequence"/>
</dbReference>
<reference evidence="2" key="1">
    <citation type="journal article" date="2021" name="Sci. Rep.">
        <title>Diploid genomic architecture of Nitzschia inconspicua, an elite biomass production diatom.</title>
        <authorList>
            <person name="Oliver A."/>
            <person name="Podell S."/>
            <person name="Pinowska A."/>
            <person name="Traller J.C."/>
            <person name="Smith S.R."/>
            <person name="McClure R."/>
            <person name="Beliaev A."/>
            <person name="Bohutskyi P."/>
            <person name="Hill E.A."/>
            <person name="Rabines A."/>
            <person name="Zheng H."/>
            <person name="Allen L.Z."/>
            <person name="Kuo A."/>
            <person name="Grigoriev I.V."/>
            <person name="Allen A.E."/>
            <person name="Hazlebeck D."/>
            <person name="Allen E.E."/>
        </authorList>
    </citation>
    <scope>NUCLEOTIDE SEQUENCE</scope>
    <source>
        <strain evidence="2">Hildebrandi</strain>
    </source>
</reference>
<proteinExistence type="predicted"/>
<comment type="caution">
    <text evidence="2">The sequence shown here is derived from an EMBL/GenBank/DDBJ whole genome shotgun (WGS) entry which is preliminary data.</text>
</comment>
<accession>A0A9K3LXM7</accession>
<dbReference type="EMBL" id="JAGRRH010000005">
    <property type="protein sequence ID" value="KAG7370370.1"/>
    <property type="molecule type" value="Genomic_DNA"/>
</dbReference>
<evidence type="ECO:0000313" key="3">
    <source>
        <dbReference type="Proteomes" id="UP000693970"/>
    </source>
</evidence>
<dbReference type="AlphaFoldDB" id="A0A9K3LXM7"/>
<keyword evidence="3" id="KW-1185">Reference proteome</keyword>
<feature type="region of interest" description="Disordered" evidence="1">
    <location>
        <begin position="367"/>
        <end position="391"/>
    </location>
</feature>
<reference evidence="2" key="2">
    <citation type="submission" date="2021-04" db="EMBL/GenBank/DDBJ databases">
        <authorList>
            <person name="Podell S."/>
        </authorList>
    </citation>
    <scope>NUCLEOTIDE SEQUENCE</scope>
    <source>
        <strain evidence="2">Hildebrandi</strain>
    </source>
</reference>
<name>A0A9K3LXM7_9STRA</name>
<evidence type="ECO:0000313" key="2">
    <source>
        <dbReference type="EMBL" id="KAG7370370.1"/>
    </source>
</evidence>
<gene>
    <name evidence="2" type="ORF">IV203_028116</name>
</gene>
<evidence type="ECO:0000256" key="1">
    <source>
        <dbReference type="SAM" id="MobiDB-lite"/>
    </source>
</evidence>
<protein>
    <submittedName>
        <fullName evidence="2">Uncharacterized protein</fullName>
    </submittedName>
</protein>
<organism evidence="2 3">
    <name type="scientific">Nitzschia inconspicua</name>
    <dbReference type="NCBI Taxonomy" id="303405"/>
    <lineage>
        <taxon>Eukaryota</taxon>
        <taxon>Sar</taxon>
        <taxon>Stramenopiles</taxon>
        <taxon>Ochrophyta</taxon>
        <taxon>Bacillariophyta</taxon>
        <taxon>Bacillariophyceae</taxon>
        <taxon>Bacillariophycidae</taxon>
        <taxon>Bacillariales</taxon>
        <taxon>Bacillariaceae</taxon>
        <taxon>Nitzschia</taxon>
    </lineage>
</organism>
<feature type="region of interest" description="Disordered" evidence="1">
    <location>
        <begin position="85"/>
        <end position="110"/>
    </location>
</feature>